<dbReference type="GO" id="GO:0031730">
    <property type="term" value="F:CCR5 chemokine receptor binding"/>
    <property type="evidence" value="ECO:0007669"/>
    <property type="project" value="TreeGrafter"/>
</dbReference>
<dbReference type="GO" id="GO:0030844">
    <property type="term" value="P:positive regulation of intermediate filament depolymerization"/>
    <property type="evidence" value="ECO:0007669"/>
    <property type="project" value="TreeGrafter"/>
</dbReference>
<feature type="domain" description="IF rod" evidence="6">
    <location>
        <begin position="16"/>
        <end position="323"/>
    </location>
</feature>
<sequence length="362" mass="41702">MEVPVIRQPRGHLGSEKHQMLELNKRLETYLGRVKFLEEENEFLREEIQALQRRKDPRAWKRELEDELRKARGAVEVAWMERDRVELEVGNLCEELQALGLQRQKEAASQAEARKTLGESKKQLEEEKRAQIWLRERASQLEKELQHHQESHQEEVSVLQARLSQAQPILRAAPCTEVPDLQDLTNGYSQMAAQAWQEAADAYQDQVRRLEESLTQARSHIAQVTQEKREGYLTLQRMAKELDAARNKKGILEQNITRQQTREHKKLQEFQAHLDSLENEKVALGDQISVILEDRRNLLQLKMSLGLEVATYRALLDNESLRVNNPSINYSLGSSMQAKDPGHSSGHSCDTTSNPTARRPDA</sequence>
<feature type="coiled-coil region" evidence="4">
    <location>
        <begin position="110"/>
        <end position="144"/>
    </location>
</feature>
<dbReference type="PROSITE" id="PS51842">
    <property type="entry name" value="IF_ROD_2"/>
    <property type="match status" value="1"/>
</dbReference>
<evidence type="ECO:0000259" key="6">
    <source>
        <dbReference type="PROSITE" id="PS51842"/>
    </source>
</evidence>
<evidence type="ECO:0000313" key="7">
    <source>
        <dbReference type="EMBL" id="KAG9345290.1"/>
    </source>
</evidence>
<feature type="coiled-coil region" evidence="4">
    <location>
        <begin position="193"/>
        <end position="287"/>
    </location>
</feature>
<dbReference type="PANTHER" id="PTHR47051">
    <property type="entry name" value="NESTIN"/>
    <property type="match status" value="1"/>
</dbReference>
<dbReference type="InterPro" id="IPR031211">
    <property type="entry name" value="Nestin"/>
</dbReference>
<evidence type="ECO:0000256" key="4">
    <source>
        <dbReference type="SAM" id="Coils"/>
    </source>
</evidence>
<name>A0A8T2P0R4_9TELE</name>
<protein>
    <recommendedName>
        <fullName evidence="6">IF rod domain-containing protein</fullName>
    </recommendedName>
</protein>
<feature type="coiled-coil region" evidence="4">
    <location>
        <begin position="20"/>
        <end position="54"/>
    </location>
</feature>
<dbReference type="Gene3D" id="1.20.5.1160">
    <property type="entry name" value="Vasodilator-stimulated phosphoprotein"/>
    <property type="match status" value="1"/>
</dbReference>
<keyword evidence="8" id="KW-1185">Reference proteome</keyword>
<dbReference type="Proteomes" id="UP000824540">
    <property type="component" value="Unassembled WGS sequence"/>
</dbReference>
<accession>A0A8T2P0R4</accession>
<feature type="region of interest" description="Disordered" evidence="5">
    <location>
        <begin position="332"/>
        <end position="362"/>
    </location>
</feature>
<comment type="caution">
    <text evidence="7">The sequence shown here is derived from an EMBL/GenBank/DDBJ whole genome shotgun (WGS) entry which is preliminary data.</text>
</comment>
<gene>
    <name evidence="7" type="ORF">JZ751_009836</name>
</gene>
<evidence type="ECO:0000256" key="1">
    <source>
        <dbReference type="ARBA" id="ARBA00022754"/>
    </source>
</evidence>
<comment type="similarity">
    <text evidence="3">Belongs to the intermediate filament family.</text>
</comment>
<dbReference type="Gene3D" id="1.20.5.170">
    <property type="match status" value="1"/>
</dbReference>
<evidence type="ECO:0000256" key="5">
    <source>
        <dbReference type="SAM" id="MobiDB-lite"/>
    </source>
</evidence>
<dbReference type="PROSITE" id="PS00226">
    <property type="entry name" value="IF_ROD_1"/>
    <property type="match status" value="1"/>
</dbReference>
<dbReference type="SUPFAM" id="SSF64593">
    <property type="entry name" value="Intermediate filament protein, coiled coil region"/>
    <property type="match status" value="2"/>
</dbReference>
<dbReference type="SMART" id="SM01391">
    <property type="entry name" value="Filament"/>
    <property type="match status" value="1"/>
</dbReference>
<dbReference type="GO" id="GO:0005882">
    <property type="term" value="C:intermediate filament"/>
    <property type="evidence" value="ECO:0007669"/>
    <property type="project" value="UniProtKB-KW"/>
</dbReference>
<evidence type="ECO:0000256" key="2">
    <source>
        <dbReference type="ARBA" id="ARBA00023054"/>
    </source>
</evidence>
<dbReference type="EMBL" id="JAFBMS010000018">
    <property type="protein sequence ID" value="KAG9345290.1"/>
    <property type="molecule type" value="Genomic_DNA"/>
</dbReference>
<dbReference type="PANTHER" id="PTHR47051:SF1">
    <property type="entry name" value="NESTIN"/>
    <property type="match status" value="1"/>
</dbReference>
<keyword evidence="1 3" id="KW-0403">Intermediate filament</keyword>
<dbReference type="InterPro" id="IPR039008">
    <property type="entry name" value="IF_rod_dom"/>
</dbReference>
<dbReference type="OrthoDB" id="8886319at2759"/>
<keyword evidence="2 4" id="KW-0175">Coiled coil</keyword>
<feature type="compositionally biased region" description="Polar residues" evidence="5">
    <location>
        <begin position="345"/>
        <end position="356"/>
    </location>
</feature>
<evidence type="ECO:0000256" key="3">
    <source>
        <dbReference type="RuleBase" id="RU000685"/>
    </source>
</evidence>
<reference evidence="7" key="1">
    <citation type="thesis" date="2021" institute="BYU ScholarsArchive" country="Provo, UT, USA">
        <title>Applications of and Algorithms for Genome Assembly and Genomic Analyses with an Emphasis on Marine Teleosts.</title>
        <authorList>
            <person name="Pickett B.D."/>
        </authorList>
    </citation>
    <scope>NUCLEOTIDE SEQUENCE</scope>
    <source>
        <strain evidence="7">HI-2016</strain>
    </source>
</reference>
<dbReference type="Pfam" id="PF00038">
    <property type="entry name" value="Filament"/>
    <property type="match status" value="1"/>
</dbReference>
<dbReference type="AlphaFoldDB" id="A0A8T2P0R4"/>
<organism evidence="7 8">
    <name type="scientific">Albula glossodonta</name>
    <name type="common">roundjaw bonefish</name>
    <dbReference type="NCBI Taxonomy" id="121402"/>
    <lineage>
        <taxon>Eukaryota</taxon>
        <taxon>Metazoa</taxon>
        <taxon>Chordata</taxon>
        <taxon>Craniata</taxon>
        <taxon>Vertebrata</taxon>
        <taxon>Euteleostomi</taxon>
        <taxon>Actinopterygii</taxon>
        <taxon>Neopterygii</taxon>
        <taxon>Teleostei</taxon>
        <taxon>Albuliformes</taxon>
        <taxon>Albulidae</taxon>
        <taxon>Albula</taxon>
    </lineage>
</organism>
<dbReference type="GO" id="GO:0019215">
    <property type="term" value="F:intermediate filament binding"/>
    <property type="evidence" value="ECO:0007669"/>
    <property type="project" value="InterPro"/>
</dbReference>
<evidence type="ECO:0000313" key="8">
    <source>
        <dbReference type="Proteomes" id="UP000824540"/>
    </source>
</evidence>
<proteinExistence type="inferred from homology"/>
<dbReference type="InterPro" id="IPR018039">
    <property type="entry name" value="IF_conserved"/>
</dbReference>